<keyword evidence="5" id="KW-1185">Reference proteome</keyword>
<dbReference type="InterPro" id="IPR051474">
    <property type="entry name" value="Anti-sigma-K/W_factor"/>
</dbReference>
<evidence type="ECO:0000259" key="3">
    <source>
        <dbReference type="Pfam" id="PF10099"/>
    </source>
</evidence>
<keyword evidence="2" id="KW-0812">Transmembrane</keyword>
<keyword evidence="2" id="KW-1133">Transmembrane helix</keyword>
<dbReference type="InterPro" id="IPR018764">
    <property type="entry name" value="RskA_C"/>
</dbReference>
<evidence type="ECO:0000256" key="2">
    <source>
        <dbReference type="SAM" id="Phobius"/>
    </source>
</evidence>
<gene>
    <name evidence="4" type="ORF">ACFSOX_06940</name>
</gene>
<feature type="compositionally biased region" description="Low complexity" evidence="1">
    <location>
        <begin position="179"/>
        <end position="193"/>
    </location>
</feature>
<sequence>MTDDDRAGLAAEYVLGTLDADERDEADALIARDPAFAAQVAAWERRLGELDTMVDPVTPPAAIWMALRARLPEPSAAAPPVSEAVVPESVAPEPPVAPVAPEIPVAAAAPTPPVSSSPPPFEPIAAELIAPAVAGADKTPAPAASSPDVLRAVAEALAMPLAETEARVTPPASAPPRTPAATTAPAGPAPITAGDRDTTAVDIKIFPDEDATVPGYPRGPAGVPDIGPAPGPSGGAPGGALIPLPTGGDDATVRRLVRSVQRWRSLAVGLSAFVLALGGLAAAALFAPDRLPPELRLLPGRVEIREVVRTVEVPIAPSPAPPAAPPTDPARHVAVLQAEGTTPAFIVSLQPDRKSLMVRRVKAADEGDKRYELWLVSDKYPAPRSLGLLGTAEFTIVPAVADFPPDVVAAAVYAVSLEAETGSPIDGPSTPVVASGRLIEAVPEMPAAPPSGSSAP</sequence>
<dbReference type="PANTHER" id="PTHR37461">
    <property type="entry name" value="ANTI-SIGMA-K FACTOR RSKA"/>
    <property type="match status" value="1"/>
</dbReference>
<feature type="region of interest" description="Disordered" evidence="1">
    <location>
        <begin position="165"/>
        <end position="195"/>
    </location>
</feature>
<accession>A0ABW5AIE7</accession>
<dbReference type="Pfam" id="PF10099">
    <property type="entry name" value="RskA_C"/>
    <property type="match status" value="1"/>
</dbReference>
<dbReference type="Proteomes" id="UP001597314">
    <property type="component" value="Unassembled WGS sequence"/>
</dbReference>
<dbReference type="EMBL" id="JBHUIW010000005">
    <property type="protein sequence ID" value="MFD2181882.1"/>
    <property type="molecule type" value="Genomic_DNA"/>
</dbReference>
<protein>
    <submittedName>
        <fullName evidence="4">Anti-sigma factor domain-containing protein</fullName>
    </submittedName>
</protein>
<reference evidence="5" key="1">
    <citation type="journal article" date="2019" name="Int. J. Syst. Evol. Microbiol.">
        <title>The Global Catalogue of Microorganisms (GCM) 10K type strain sequencing project: providing services to taxonomists for standard genome sequencing and annotation.</title>
        <authorList>
            <consortium name="The Broad Institute Genomics Platform"/>
            <consortium name="The Broad Institute Genome Sequencing Center for Infectious Disease"/>
            <person name="Wu L."/>
            <person name="Ma J."/>
        </authorList>
    </citation>
    <scope>NUCLEOTIDE SEQUENCE [LARGE SCALE GENOMIC DNA]</scope>
    <source>
        <strain evidence="5">CGMCC 1.6774</strain>
    </source>
</reference>
<name>A0ABW5AIE7_9BRAD</name>
<dbReference type="RefSeq" id="WP_378477067.1">
    <property type="nucleotide sequence ID" value="NZ_JBHUIW010000005.1"/>
</dbReference>
<evidence type="ECO:0000256" key="1">
    <source>
        <dbReference type="SAM" id="MobiDB-lite"/>
    </source>
</evidence>
<feature type="transmembrane region" description="Helical" evidence="2">
    <location>
        <begin position="265"/>
        <end position="287"/>
    </location>
</feature>
<feature type="domain" description="Anti-sigma K factor RskA C-terminal" evidence="3">
    <location>
        <begin position="289"/>
        <end position="432"/>
    </location>
</feature>
<dbReference type="PANTHER" id="PTHR37461:SF1">
    <property type="entry name" value="ANTI-SIGMA-K FACTOR RSKA"/>
    <property type="match status" value="1"/>
</dbReference>
<evidence type="ECO:0000313" key="5">
    <source>
        <dbReference type="Proteomes" id="UP001597314"/>
    </source>
</evidence>
<proteinExistence type="predicted"/>
<organism evidence="4 5">
    <name type="scientific">Rhodoplanes azumiensis</name>
    <dbReference type="NCBI Taxonomy" id="1897628"/>
    <lineage>
        <taxon>Bacteria</taxon>
        <taxon>Pseudomonadati</taxon>
        <taxon>Pseudomonadota</taxon>
        <taxon>Alphaproteobacteria</taxon>
        <taxon>Hyphomicrobiales</taxon>
        <taxon>Nitrobacteraceae</taxon>
        <taxon>Rhodoplanes</taxon>
    </lineage>
</organism>
<keyword evidence="2" id="KW-0472">Membrane</keyword>
<evidence type="ECO:0000313" key="4">
    <source>
        <dbReference type="EMBL" id="MFD2181882.1"/>
    </source>
</evidence>
<comment type="caution">
    <text evidence="4">The sequence shown here is derived from an EMBL/GenBank/DDBJ whole genome shotgun (WGS) entry which is preliminary data.</text>
</comment>